<dbReference type="RefSeq" id="YP_009110721.1">
    <property type="nucleotide sequence ID" value="NC_025822.1"/>
</dbReference>
<dbReference type="Proteomes" id="UP000027495">
    <property type="component" value="Segment"/>
</dbReference>
<evidence type="ECO:0000256" key="1">
    <source>
        <dbReference type="SAM" id="MobiDB-lite"/>
    </source>
</evidence>
<feature type="domain" description="SF4 helicase" evidence="2">
    <location>
        <begin position="356"/>
        <end position="648"/>
    </location>
</feature>
<dbReference type="Gene3D" id="3.40.1360.10">
    <property type="match status" value="1"/>
</dbReference>
<dbReference type="InterPro" id="IPR007694">
    <property type="entry name" value="DNA_helicase_DnaB-like_C"/>
</dbReference>
<keyword evidence="4" id="KW-1185">Reference proteome</keyword>
<dbReference type="InterPro" id="IPR027417">
    <property type="entry name" value="P-loop_NTPase"/>
</dbReference>
<protein>
    <submittedName>
        <fullName evidence="3">DNA primase</fullName>
    </submittedName>
</protein>
<dbReference type="EMBL" id="KF322026">
    <property type="protein sequence ID" value="AGZ17782.1"/>
    <property type="molecule type" value="Genomic_DNA"/>
</dbReference>
<dbReference type="OrthoDB" id="615at10239"/>
<evidence type="ECO:0000313" key="3">
    <source>
        <dbReference type="EMBL" id="AGZ17782.1"/>
    </source>
</evidence>
<evidence type="ECO:0000259" key="2">
    <source>
        <dbReference type="PROSITE" id="PS51199"/>
    </source>
</evidence>
<dbReference type="Gene3D" id="3.40.50.300">
    <property type="entry name" value="P-loop containing nucleotide triphosphate hydrolases"/>
    <property type="match status" value="1"/>
</dbReference>
<dbReference type="PANTHER" id="PTHR12873:SF0">
    <property type="entry name" value="TWINKLE MTDNA HELICASE"/>
    <property type="match status" value="1"/>
</dbReference>
<organism evidence="3 4">
    <name type="scientific">Vibrio phage phi-A318</name>
    <dbReference type="NCBI Taxonomy" id="1151014"/>
    <lineage>
        <taxon>Viruses</taxon>
        <taxon>Duplodnaviria</taxon>
        <taxon>Heunggongvirae</taxon>
        <taxon>Uroviricota</taxon>
        <taxon>Caudoviricetes</taxon>
        <taxon>Autographivirales</taxon>
        <taxon>Autosignataviridae</taxon>
        <taxon>Colwellvirinae</taxon>
        <taxon>Kaohsiungvirus</taxon>
        <taxon>Kaohsiungvirus A318</taxon>
    </lineage>
</organism>
<evidence type="ECO:0000313" key="4">
    <source>
        <dbReference type="Proteomes" id="UP000027495"/>
    </source>
</evidence>
<feature type="region of interest" description="Disordered" evidence="1">
    <location>
        <begin position="645"/>
        <end position="698"/>
    </location>
</feature>
<reference evidence="3 4" key="1">
    <citation type="journal article" date="2014" name="BMC Genomics">
        <title>Genome sequences characterizing five mutations in RNA polymerase and major capsid of phages [greek small letter phi]A318 and [greek small letter phi]As51 of Vibrio alginolyticus with different burst efficiencies.</title>
        <authorList>
            <person name="Liu W."/>
            <person name="Lin Y.R."/>
            <person name="Lu M.W."/>
            <person name="Sung P.J."/>
            <person name="Wang W.H."/>
            <person name="Lin C.S."/>
        </authorList>
    </citation>
    <scope>NUCLEOTIDE SEQUENCE [LARGE SCALE GENOMIC DNA]</scope>
</reference>
<dbReference type="CDD" id="cd19483">
    <property type="entry name" value="RecA-like_Gp4D_helicase"/>
    <property type="match status" value="1"/>
</dbReference>
<feature type="compositionally biased region" description="Basic and acidic residues" evidence="1">
    <location>
        <begin position="645"/>
        <end position="675"/>
    </location>
</feature>
<dbReference type="SUPFAM" id="SSF56731">
    <property type="entry name" value="DNA primase core"/>
    <property type="match status" value="1"/>
</dbReference>
<dbReference type="GO" id="GO:0043139">
    <property type="term" value="F:5'-3' DNA helicase activity"/>
    <property type="evidence" value="ECO:0007669"/>
    <property type="project" value="InterPro"/>
</dbReference>
<dbReference type="GO" id="GO:0006260">
    <property type="term" value="P:DNA replication"/>
    <property type="evidence" value="ECO:0007669"/>
    <property type="project" value="InterPro"/>
</dbReference>
<dbReference type="PANTHER" id="PTHR12873">
    <property type="entry name" value="T7-LIKE MITOCHONDRIAL DNA HELICASE"/>
    <property type="match status" value="1"/>
</dbReference>
<proteinExistence type="predicted"/>
<dbReference type="Pfam" id="PF13155">
    <property type="entry name" value="Toprim_2"/>
    <property type="match status" value="1"/>
</dbReference>
<sequence>MGDIIRNEPCPKCRESGHDKTGDHLMRFADGGGFCYRKQFHSDNNTYYEQAGSAPALKDLPISGDIQYSVGDFKELEASGKLKDPLMRQLALSGMRKKDRFEVLNDEEREAQLAEWELEMQWFDGLKTQHLVDRGIHGLIAKLYNVRVGHDEKGKICRHYYPQYEEGELMGATCRTIPKDFRFGHLGKRFGKQELFGMHTLKKVAESGQMKNMLIITGGQCDAMAAQQMLIKELNKLENFAGRKDLEGLKLFHVWSVNKGEAGVQELIDNKEHINQFKTIIWAFDNDETGLALNKAASKLFRGKSKRLVMPAGCKDPNDCLKKGRGSEFVTAVFNAEESKPNARLKRVSDIKDKAREITTMGEKYWLKGFNMITYGIRLHYMSVWGAGTGVGKTDTTMAHVSNLMKLGHDVVVIYLENQVDEVTKTFAGMLVNKDFNSPPQEQWELDEGYEYNPARDYTQQDLDAALELLEQQDRLIIADLEGSKDVDAVMEVMEECFALGYQYFVVDNLTAFEHKDEKGNVNKGVQAIDATMKRLGTFKDENPVNIMLLSHLVKVDASKRIPHTMGGEVYESDFRGAGSITFWANAVWGIERNTVASTFRNKCITLYRNLKNRGIGHMVGSTVVAEKEIRTGEYKELEGVHELPEVGRKQSNDSGQRERDNFDIGDDRSRRSDPIPESEPSTLPDDVPFDVDDTQEF</sequence>
<dbReference type="SUPFAM" id="SSF52540">
    <property type="entry name" value="P-loop containing nucleoside triphosphate hydrolases"/>
    <property type="match status" value="1"/>
</dbReference>
<dbReference type="KEGG" id="vg:22474948"/>
<feature type="compositionally biased region" description="Acidic residues" evidence="1">
    <location>
        <begin position="688"/>
        <end position="698"/>
    </location>
</feature>
<accession>A0A067YBI4</accession>
<dbReference type="GeneID" id="22474948"/>
<name>A0A067YBI4_9CAUD</name>
<dbReference type="InterPro" id="IPR027032">
    <property type="entry name" value="Twinkle-like"/>
</dbReference>
<dbReference type="GO" id="GO:0005524">
    <property type="term" value="F:ATP binding"/>
    <property type="evidence" value="ECO:0007669"/>
    <property type="project" value="InterPro"/>
</dbReference>
<dbReference type="GO" id="GO:0003697">
    <property type="term" value="F:single-stranded DNA binding"/>
    <property type="evidence" value="ECO:0007669"/>
    <property type="project" value="InterPro"/>
</dbReference>
<dbReference type="PROSITE" id="PS51199">
    <property type="entry name" value="SF4_HELICASE"/>
    <property type="match status" value="1"/>
</dbReference>